<dbReference type="InterPro" id="IPR009081">
    <property type="entry name" value="PP-bd_ACP"/>
</dbReference>
<dbReference type="Gene3D" id="1.10.1200.10">
    <property type="entry name" value="ACP-like"/>
    <property type="match status" value="1"/>
</dbReference>
<dbReference type="InterPro" id="IPR036736">
    <property type="entry name" value="ACP-like_sf"/>
</dbReference>
<dbReference type="Pfam" id="PF00550">
    <property type="entry name" value="PP-binding"/>
    <property type="match status" value="1"/>
</dbReference>
<dbReference type="EMBL" id="JBHSOE010000050">
    <property type="protein sequence ID" value="MFC5658762.1"/>
    <property type="molecule type" value="Genomic_DNA"/>
</dbReference>
<evidence type="ECO:0000259" key="1">
    <source>
        <dbReference type="PROSITE" id="PS50075"/>
    </source>
</evidence>
<reference evidence="3" key="1">
    <citation type="journal article" date="2019" name="Int. J. Syst. Evol. Microbiol.">
        <title>The Global Catalogue of Microorganisms (GCM) 10K type strain sequencing project: providing services to taxonomists for standard genome sequencing and annotation.</title>
        <authorList>
            <consortium name="The Broad Institute Genomics Platform"/>
            <consortium name="The Broad Institute Genome Sequencing Center for Infectious Disease"/>
            <person name="Wu L."/>
            <person name="Ma J."/>
        </authorList>
    </citation>
    <scope>NUCLEOTIDE SEQUENCE [LARGE SCALE GENOMIC DNA]</scope>
    <source>
        <strain evidence="3">KCTC 5701</strain>
    </source>
</reference>
<accession>A0ABW0WKK9</accession>
<dbReference type="RefSeq" id="WP_344346569.1">
    <property type="nucleotide sequence ID" value="NZ_BAAASM010000004.1"/>
</dbReference>
<feature type="domain" description="Carrier" evidence="1">
    <location>
        <begin position="4"/>
        <end position="79"/>
    </location>
</feature>
<dbReference type="SUPFAM" id="SSF47336">
    <property type="entry name" value="ACP-like"/>
    <property type="match status" value="1"/>
</dbReference>
<proteinExistence type="predicted"/>
<gene>
    <name evidence="2" type="ORF">ACFP3J_25185</name>
</gene>
<keyword evidence="3" id="KW-1185">Reference proteome</keyword>
<name>A0ABW0WKK9_STRNO</name>
<organism evidence="2 3">
    <name type="scientific">Streptomyces nogalater</name>
    <dbReference type="NCBI Taxonomy" id="38314"/>
    <lineage>
        <taxon>Bacteria</taxon>
        <taxon>Bacillati</taxon>
        <taxon>Actinomycetota</taxon>
        <taxon>Actinomycetes</taxon>
        <taxon>Kitasatosporales</taxon>
        <taxon>Streptomycetaceae</taxon>
        <taxon>Streptomyces</taxon>
    </lineage>
</organism>
<protein>
    <submittedName>
        <fullName evidence="2">Phosphopantetheine-binding protein</fullName>
    </submittedName>
</protein>
<sequence length="80" mass="8859">MDDTEIFEAIRRNLGVVVYDLDTSTVTLDNSLADLGCNSIDRAEVVTLTMEDMGISVPVMEFQQTRDIRSLVALLARHSA</sequence>
<dbReference type="PROSITE" id="PS50075">
    <property type="entry name" value="CARRIER"/>
    <property type="match status" value="1"/>
</dbReference>
<dbReference type="Proteomes" id="UP001596065">
    <property type="component" value="Unassembled WGS sequence"/>
</dbReference>
<evidence type="ECO:0000313" key="2">
    <source>
        <dbReference type="EMBL" id="MFC5658762.1"/>
    </source>
</evidence>
<comment type="caution">
    <text evidence="2">The sequence shown here is derived from an EMBL/GenBank/DDBJ whole genome shotgun (WGS) entry which is preliminary data.</text>
</comment>
<evidence type="ECO:0000313" key="3">
    <source>
        <dbReference type="Proteomes" id="UP001596065"/>
    </source>
</evidence>